<evidence type="ECO:0000256" key="5">
    <source>
        <dbReference type="ARBA" id="ARBA00022763"/>
    </source>
</evidence>
<dbReference type="GO" id="GO:0005694">
    <property type="term" value="C:chromosome"/>
    <property type="evidence" value="ECO:0007669"/>
    <property type="project" value="UniProtKB-SubCell"/>
</dbReference>
<evidence type="ECO:0000256" key="10">
    <source>
        <dbReference type="SAM" id="MobiDB-lite"/>
    </source>
</evidence>
<feature type="region of interest" description="Disordered" evidence="10">
    <location>
        <begin position="371"/>
        <end position="392"/>
    </location>
</feature>
<dbReference type="EMBL" id="GEBQ01021022">
    <property type="protein sequence ID" value="JAT18955.1"/>
    <property type="molecule type" value="Transcribed_RNA"/>
</dbReference>
<feature type="compositionally biased region" description="Low complexity" evidence="10">
    <location>
        <begin position="243"/>
        <end position="252"/>
    </location>
</feature>
<dbReference type="GO" id="GO:0000993">
    <property type="term" value="F:RNA polymerase II complex binding"/>
    <property type="evidence" value="ECO:0007669"/>
    <property type="project" value="TreeGrafter"/>
</dbReference>
<evidence type="ECO:0000256" key="4">
    <source>
        <dbReference type="ARBA" id="ARBA00022723"/>
    </source>
</evidence>
<dbReference type="PANTHER" id="PTHR28670">
    <property type="entry name" value="UV-STIMULATED SCAFFOLD PROTEIN A"/>
    <property type="match status" value="1"/>
</dbReference>
<dbReference type="Pfam" id="PF09740">
    <property type="entry name" value="DUF2043"/>
    <property type="match status" value="1"/>
</dbReference>
<feature type="domain" description="UV-stimulated scaffold protein A C-terminal" evidence="11">
    <location>
        <begin position="453"/>
        <end position="558"/>
    </location>
</feature>
<dbReference type="GO" id="GO:0008270">
    <property type="term" value="F:zinc ion binding"/>
    <property type="evidence" value="ECO:0007669"/>
    <property type="project" value="UniProtKB-KW"/>
</dbReference>
<keyword evidence="5" id="KW-0227">DNA damage</keyword>
<dbReference type="PANTHER" id="PTHR28670:SF1">
    <property type="entry name" value="UV-STIMULATED SCAFFOLD PROTEIN A"/>
    <property type="match status" value="1"/>
</dbReference>
<evidence type="ECO:0000256" key="7">
    <source>
        <dbReference type="ARBA" id="ARBA00022833"/>
    </source>
</evidence>
<feature type="region of interest" description="Disordered" evidence="10">
    <location>
        <begin position="424"/>
        <end position="445"/>
    </location>
</feature>
<evidence type="ECO:0000256" key="3">
    <source>
        <dbReference type="ARBA" id="ARBA00022454"/>
    </source>
</evidence>
<comment type="similarity">
    <text evidence="2">Belongs to the UVSSA family.</text>
</comment>
<keyword evidence="3" id="KW-0158">Chromosome</keyword>
<dbReference type="InterPro" id="IPR049408">
    <property type="entry name" value="UVSSA_N_a-solenoid_rpt"/>
</dbReference>
<protein>
    <recommendedName>
        <fullName evidence="11">UV-stimulated scaffold protein A C-terminal domain-containing protein</fullName>
    </recommendedName>
</protein>
<dbReference type="AlphaFoldDB" id="A0A1B6L5M6"/>
<dbReference type="GO" id="GO:0009411">
    <property type="term" value="P:response to UV"/>
    <property type="evidence" value="ECO:0007669"/>
    <property type="project" value="InterPro"/>
</dbReference>
<dbReference type="GO" id="GO:0006283">
    <property type="term" value="P:transcription-coupled nucleotide-excision repair"/>
    <property type="evidence" value="ECO:0007669"/>
    <property type="project" value="TreeGrafter"/>
</dbReference>
<reference evidence="12" key="1">
    <citation type="submission" date="2015-11" db="EMBL/GenBank/DDBJ databases">
        <title>De novo transcriptome assembly of four potential Pierce s Disease insect vectors from Arizona vineyards.</title>
        <authorList>
            <person name="Tassone E.E."/>
        </authorList>
    </citation>
    <scope>NUCLEOTIDE SEQUENCE</scope>
</reference>
<gene>
    <name evidence="12" type="ORF">g.46965</name>
</gene>
<proteinExistence type="inferred from homology"/>
<evidence type="ECO:0000259" key="11">
    <source>
        <dbReference type="Pfam" id="PF09740"/>
    </source>
</evidence>
<evidence type="ECO:0000256" key="8">
    <source>
        <dbReference type="ARBA" id="ARBA00023054"/>
    </source>
</evidence>
<evidence type="ECO:0000256" key="6">
    <source>
        <dbReference type="ARBA" id="ARBA00022771"/>
    </source>
</evidence>
<comment type="subcellular location">
    <subcellularLocation>
        <location evidence="1">Chromosome</location>
    </subcellularLocation>
</comment>
<dbReference type="InterPro" id="IPR018610">
    <property type="entry name" value="UVSSA"/>
</dbReference>
<feature type="region of interest" description="Disordered" evidence="10">
    <location>
        <begin position="235"/>
        <end position="270"/>
    </location>
</feature>
<keyword evidence="9" id="KW-0234">DNA repair</keyword>
<dbReference type="Pfam" id="PF20867">
    <property type="entry name" value="UVSSA_N"/>
    <property type="match status" value="1"/>
</dbReference>
<accession>A0A1B6L5M6</accession>
<evidence type="ECO:0000256" key="1">
    <source>
        <dbReference type="ARBA" id="ARBA00004286"/>
    </source>
</evidence>
<evidence type="ECO:0000313" key="12">
    <source>
        <dbReference type="EMBL" id="JAT18955.1"/>
    </source>
</evidence>
<name>A0A1B6L5M6_9HEMI</name>
<keyword evidence="7" id="KW-0862">Zinc</keyword>
<keyword evidence="6" id="KW-0863">Zinc-finger</keyword>
<sequence>MSSSPNSKKYKRLSNKKTITKTYVDKLSQELAEVIEDLTHTGKKVLLPTELKKIKTICKRSDKYVKEAYDLVMEHLEENHAEVRLSAFQICDEIFRRSHCFREQVIFNLEKVVRLTAGADLPPPAPVACELKRVALTAIHKWNTEFGKNYKKLDLGYNYLRQVEKIDFTALNLVDTATSAREQEVRRRQEAVNRERIKKVLLEYKEKEADITTSLTSLSNCINLLLPHPDDFFIADSDEQSESKPMSSMSQSGGEGRSECSGSDSDDDLQDVGLREVGMVNTKHSIQLQFMPSSEACIDKTPENAVIIENAQEHARLIGTKYLPSVKAWLQVLSKSSDKPEEKRRLIELRGELEDVMFKYGRMTFNSAADDVSSDSELEEVPEVLEDKPAGDSVSTLDPSIWSIISKGEAVGDPTSAQTRLVNVDKSESDAGPSTSSDNPPVSGRKQKLLAVAPKLPFDVDLYHWEDDKLPVPTMIPSSTDGHRFWVGSESCMDELPVPEGSASLRTRVIEFTGSFSPVSHSCRVRLPSGKLCPRCDRHKCPFHGEIVPRDENGVCINSKDAMRIQELQEKRQQERPDWQDPKLLAEIKKATGMDLKMPEKGKRKKRKKEYPGLTDLKQSENTTTKRLEKKIFKKSVMRKVATAMDRIDQRKFKDKYGDQFQYFYN</sequence>
<keyword evidence="8" id="KW-0175">Coiled coil</keyword>
<dbReference type="InterPro" id="IPR049431">
    <property type="entry name" value="UVSSA_C"/>
</dbReference>
<evidence type="ECO:0000256" key="2">
    <source>
        <dbReference type="ARBA" id="ARBA00009240"/>
    </source>
</evidence>
<evidence type="ECO:0000256" key="9">
    <source>
        <dbReference type="ARBA" id="ARBA00023204"/>
    </source>
</evidence>
<feature type="compositionally biased region" description="Acidic residues" evidence="10">
    <location>
        <begin position="372"/>
        <end position="384"/>
    </location>
</feature>
<organism evidence="12">
    <name type="scientific">Graphocephala atropunctata</name>
    <dbReference type="NCBI Taxonomy" id="36148"/>
    <lineage>
        <taxon>Eukaryota</taxon>
        <taxon>Metazoa</taxon>
        <taxon>Ecdysozoa</taxon>
        <taxon>Arthropoda</taxon>
        <taxon>Hexapoda</taxon>
        <taxon>Insecta</taxon>
        <taxon>Pterygota</taxon>
        <taxon>Neoptera</taxon>
        <taxon>Paraneoptera</taxon>
        <taxon>Hemiptera</taxon>
        <taxon>Auchenorrhyncha</taxon>
        <taxon>Membracoidea</taxon>
        <taxon>Cicadellidae</taxon>
        <taxon>Cicadellinae</taxon>
        <taxon>Cicadellini</taxon>
        <taxon>Graphocephala</taxon>
    </lineage>
</organism>
<keyword evidence="4" id="KW-0479">Metal-binding</keyword>